<gene>
    <name evidence="1" type="ORF">SAMN04488552_1429</name>
</gene>
<proteinExistence type="predicted"/>
<evidence type="ECO:0000313" key="1">
    <source>
        <dbReference type="EMBL" id="SDR89579.1"/>
    </source>
</evidence>
<dbReference type="AlphaFoldDB" id="A0A1H1MUH4"/>
<name>A0A1H1MUH4_9FLAO</name>
<evidence type="ECO:0000313" key="2">
    <source>
        <dbReference type="Proteomes" id="UP000198858"/>
    </source>
</evidence>
<keyword evidence="2" id="KW-1185">Reference proteome</keyword>
<evidence type="ECO:0008006" key="3">
    <source>
        <dbReference type="Google" id="ProtNLM"/>
    </source>
</evidence>
<dbReference type="RefSeq" id="WP_026932984.1">
    <property type="nucleotide sequence ID" value="NZ_LT629745.1"/>
</dbReference>
<protein>
    <recommendedName>
        <fullName evidence="3">IPExxxVDY family protein</fullName>
    </recommendedName>
</protein>
<dbReference type="InterPro" id="IPR047690">
    <property type="entry name" value="IPExxxVDY_fam"/>
</dbReference>
<dbReference type="Proteomes" id="UP000198858">
    <property type="component" value="Chromosome I"/>
</dbReference>
<reference evidence="1 2" key="1">
    <citation type="submission" date="2016-10" db="EMBL/GenBank/DDBJ databases">
        <authorList>
            <person name="Varghese N."/>
            <person name="Submissions S."/>
        </authorList>
    </citation>
    <scope>NUCLEOTIDE SEQUENCE [LARGE SCALE GENOMIC DNA]</scope>
    <source>
        <strain evidence="1 2">Mar_2010_102</strain>
    </source>
</reference>
<accession>A0A1H1MUH4</accession>
<dbReference type="STRING" id="1250231.SAMN04488552_1429"/>
<sequence>MQSHKMLLEVEDEYFYLIAIYSSLEGYKMAYFINKHLKIKLERERRDIDFNHAEYAALYELYSQKDPNSSYSIDLVSNKFKGKPKKILSSGSLFEEEELSPQEVNLIPEYNKVDYFLRMSEEIHPKEFTRMLSKIGQIPGVQAAYAIDVDNLKSKQNLIFE</sequence>
<dbReference type="NCBIfam" id="NF033205">
    <property type="entry name" value="IPExxxVDY"/>
    <property type="match status" value="1"/>
</dbReference>
<organism evidence="1 2">
    <name type="scientific">Christiangramia echinicola</name>
    <dbReference type="NCBI Taxonomy" id="279359"/>
    <lineage>
        <taxon>Bacteria</taxon>
        <taxon>Pseudomonadati</taxon>
        <taxon>Bacteroidota</taxon>
        <taxon>Flavobacteriia</taxon>
        <taxon>Flavobacteriales</taxon>
        <taxon>Flavobacteriaceae</taxon>
        <taxon>Christiangramia</taxon>
    </lineage>
</organism>
<dbReference type="EMBL" id="LT629745">
    <property type="protein sequence ID" value="SDR89579.1"/>
    <property type="molecule type" value="Genomic_DNA"/>
</dbReference>